<dbReference type="Proteomes" id="UP000593561">
    <property type="component" value="Unassembled WGS sequence"/>
</dbReference>
<evidence type="ECO:0000313" key="1">
    <source>
        <dbReference type="EMBL" id="MBA0637610.1"/>
    </source>
</evidence>
<comment type="caution">
    <text evidence="1">The sequence shown here is derived from an EMBL/GenBank/DDBJ whole genome shotgun (WGS) entry which is preliminary data.</text>
</comment>
<dbReference type="EMBL" id="JABFAC010248775">
    <property type="protein sequence ID" value="MBA0637610.1"/>
    <property type="molecule type" value="Genomic_DNA"/>
</dbReference>
<accession>A0A7J8THI0</accession>
<keyword evidence="2" id="KW-1185">Reference proteome</keyword>
<reference evidence="1 2" key="1">
    <citation type="journal article" date="2019" name="Genome Biol. Evol.">
        <title>Insights into the evolution of the New World diploid cottons (Gossypium, subgenus Houzingenia) based on genome sequencing.</title>
        <authorList>
            <person name="Grover C.E."/>
            <person name="Arick M.A. 2nd"/>
            <person name="Thrash A."/>
            <person name="Conover J.L."/>
            <person name="Sanders W.S."/>
            <person name="Peterson D.G."/>
            <person name="Frelichowski J.E."/>
            <person name="Scheffler J.A."/>
            <person name="Scheffler B.E."/>
            <person name="Wendel J.F."/>
        </authorList>
    </citation>
    <scope>NUCLEOTIDE SEQUENCE [LARGE SCALE GENOMIC DNA]</scope>
    <source>
        <strain evidence="1">27</strain>
        <tissue evidence="1">Leaf</tissue>
    </source>
</reference>
<feature type="non-terminal residue" evidence="1">
    <location>
        <position position="1"/>
    </location>
</feature>
<gene>
    <name evidence="1" type="ORF">Godav_025253</name>
</gene>
<proteinExistence type="predicted"/>
<organism evidence="1 2">
    <name type="scientific">Gossypium davidsonii</name>
    <name type="common">Davidson's cotton</name>
    <name type="synonym">Gossypium klotzschianum subsp. davidsonii</name>
    <dbReference type="NCBI Taxonomy" id="34287"/>
    <lineage>
        <taxon>Eukaryota</taxon>
        <taxon>Viridiplantae</taxon>
        <taxon>Streptophyta</taxon>
        <taxon>Embryophyta</taxon>
        <taxon>Tracheophyta</taxon>
        <taxon>Spermatophyta</taxon>
        <taxon>Magnoliopsida</taxon>
        <taxon>eudicotyledons</taxon>
        <taxon>Gunneridae</taxon>
        <taxon>Pentapetalae</taxon>
        <taxon>rosids</taxon>
        <taxon>malvids</taxon>
        <taxon>Malvales</taxon>
        <taxon>Malvaceae</taxon>
        <taxon>Malvoideae</taxon>
        <taxon>Gossypium</taxon>
    </lineage>
</organism>
<protein>
    <submittedName>
        <fullName evidence="1">Uncharacterized protein</fullName>
    </submittedName>
</protein>
<dbReference type="AlphaFoldDB" id="A0A7J8THI0"/>
<sequence length="69" mass="7612">KNPNLPSSISHLKNTQTAAISCFLRLRHSSPYPRSEPKLGALRWLGMRENRTISRLGNGLSGPLLAQCV</sequence>
<evidence type="ECO:0000313" key="2">
    <source>
        <dbReference type="Proteomes" id="UP000593561"/>
    </source>
</evidence>
<name>A0A7J8THI0_GOSDV</name>